<dbReference type="EMBL" id="KQ982373">
    <property type="protein sequence ID" value="KYQ57078.1"/>
    <property type="molecule type" value="Genomic_DNA"/>
</dbReference>
<reference evidence="2 3" key="1">
    <citation type="submission" date="2015-09" db="EMBL/GenBank/DDBJ databases">
        <title>Trachymyrmex zeteki WGS genome.</title>
        <authorList>
            <person name="Nygaard S."/>
            <person name="Hu H."/>
            <person name="Boomsma J."/>
            <person name="Zhang G."/>
        </authorList>
    </citation>
    <scope>NUCLEOTIDE SEQUENCE [LARGE SCALE GENOMIC DNA]</scope>
    <source>
        <strain evidence="2">Tzet28-1</strain>
        <tissue evidence="2">Whole body</tissue>
    </source>
</reference>
<name>A0A151X9X0_9HYME</name>
<gene>
    <name evidence="2" type="ORF">ALC60_04066</name>
</gene>
<evidence type="ECO:0000259" key="1">
    <source>
        <dbReference type="Pfam" id="PF17906"/>
    </source>
</evidence>
<proteinExistence type="predicted"/>
<dbReference type="InterPro" id="IPR041426">
    <property type="entry name" value="Mos1_HTH"/>
</dbReference>
<feature type="non-terminal residue" evidence="2">
    <location>
        <position position="1"/>
    </location>
</feature>
<protein>
    <recommendedName>
        <fullName evidence="1">Mos1 transposase HTH domain-containing protein</fullName>
    </recommendedName>
</protein>
<evidence type="ECO:0000313" key="3">
    <source>
        <dbReference type="Proteomes" id="UP000075809"/>
    </source>
</evidence>
<dbReference type="STRING" id="64791.A0A151X9X0"/>
<dbReference type="Pfam" id="PF17906">
    <property type="entry name" value="HTH_48"/>
    <property type="match status" value="1"/>
</dbReference>
<dbReference type="AlphaFoldDB" id="A0A151X9X0"/>
<feature type="domain" description="Mos1 transposase HTH" evidence="1">
    <location>
        <begin position="9"/>
        <end position="47"/>
    </location>
</feature>
<dbReference type="Proteomes" id="UP000075809">
    <property type="component" value="Unassembled WGS sequence"/>
</dbReference>
<accession>A0A151X9X0</accession>
<organism evidence="2 3">
    <name type="scientific">Mycetomoellerius zeteki</name>
    <dbReference type="NCBI Taxonomy" id="64791"/>
    <lineage>
        <taxon>Eukaryota</taxon>
        <taxon>Metazoa</taxon>
        <taxon>Ecdysozoa</taxon>
        <taxon>Arthropoda</taxon>
        <taxon>Hexapoda</taxon>
        <taxon>Insecta</taxon>
        <taxon>Pterygota</taxon>
        <taxon>Neoptera</taxon>
        <taxon>Endopterygota</taxon>
        <taxon>Hymenoptera</taxon>
        <taxon>Apocrita</taxon>
        <taxon>Aculeata</taxon>
        <taxon>Formicoidea</taxon>
        <taxon>Formicidae</taxon>
        <taxon>Myrmicinae</taxon>
        <taxon>Mycetomoellerius</taxon>
    </lineage>
</organism>
<evidence type="ECO:0000313" key="2">
    <source>
        <dbReference type="EMBL" id="KYQ57078.1"/>
    </source>
</evidence>
<keyword evidence="3" id="KW-1185">Reference proteome</keyword>
<sequence>LSEKMELTRENFRAMIYYDFRRGLLRQECIDQFTSTFGDKAPSFATVAMMHGVNVTIALHDHLAVKKVCSRWIPHNLTKSQKDAHVDWCKQVVRTHAKVYRS</sequence>